<proteinExistence type="inferred from homology"/>
<dbReference type="SFLD" id="SFLDS00001">
    <property type="entry name" value="Enolase"/>
    <property type="match status" value="1"/>
</dbReference>
<dbReference type="EMBL" id="CP141614">
    <property type="protein sequence ID" value="WRP15616.1"/>
    <property type="molecule type" value="Genomic_DNA"/>
</dbReference>
<dbReference type="SFLD" id="SFLDG00180">
    <property type="entry name" value="muconate_cycloisomerase"/>
    <property type="match status" value="1"/>
</dbReference>
<dbReference type="Gene3D" id="3.30.390.10">
    <property type="entry name" value="Enolase-like, N-terminal domain"/>
    <property type="match status" value="1"/>
</dbReference>
<evidence type="ECO:0000313" key="6">
    <source>
        <dbReference type="Proteomes" id="UP001333102"/>
    </source>
</evidence>
<evidence type="ECO:0000259" key="4">
    <source>
        <dbReference type="SMART" id="SM00922"/>
    </source>
</evidence>
<keyword evidence="6" id="KW-1185">Reference proteome</keyword>
<dbReference type="InterPro" id="IPR013341">
    <property type="entry name" value="Mandelate_racemase_N_dom"/>
</dbReference>
<dbReference type="InterPro" id="IPR029065">
    <property type="entry name" value="Enolase_C-like"/>
</dbReference>
<gene>
    <name evidence="5" type="ORF">VLY81_05490</name>
</gene>
<evidence type="ECO:0000313" key="5">
    <source>
        <dbReference type="EMBL" id="WRP15616.1"/>
    </source>
</evidence>
<dbReference type="SUPFAM" id="SSF51604">
    <property type="entry name" value="Enolase C-terminal domain-like"/>
    <property type="match status" value="1"/>
</dbReference>
<dbReference type="PANTHER" id="PTHR48073">
    <property type="entry name" value="O-SUCCINYLBENZOATE SYNTHASE-RELATED"/>
    <property type="match status" value="1"/>
</dbReference>
<organism evidence="5 6">
    <name type="scientific">Geochorda subterranea</name>
    <dbReference type="NCBI Taxonomy" id="3109564"/>
    <lineage>
        <taxon>Bacteria</taxon>
        <taxon>Bacillati</taxon>
        <taxon>Bacillota</taxon>
        <taxon>Limnochordia</taxon>
        <taxon>Limnochordales</taxon>
        <taxon>Geochordaceae</taxon>
        <taxon>Geochorda</taxon>
    </lineage>
</organism>
<reference evidence="6" key="1">
    <citation type="submission" date="2023-12" db="EMBL/GenBank/DDBJ databases">
        <title>Novel isolates from deep terrestrial aquifers shed light on the physiology and ecology of the class Limnochordia.</title>
        <authorList>
            <person name="Karnachuk O.V."/>
            <person name="Lukina A.P."/>
            <person name="Avakyan M.R."/>
            <person name="Kadnikov V."/>
            <person name="Begmatov S."/>
            <person name="Beletsky A.V."/>
            <person name="Mardanov A.V."/>
            <person name="Ravin N.V."/>
        </authorList>
    </citation>
    <scope>NUCLEOTIDE SEQUENCE [LARGE SCALE GENOMIC DNA]</scope>
    <source>
        <strain evidence="6">LN</strain>
    </source>
</reference>
<sequence>MSGTRIARVEVLPLVLPFRGEFRISRGVIGATDRGRTVALVKVTADDGTVGWGESSPIPVWSPETLHSVVGAIRDHLGPAVIGRPVDDLDGLHRAMHEAIAPGFGAGMPIAKAGIDIAVHDLLGKIRGLPLWALLGYRRATTVTLSWTVGAPDLDSARRSIEEGRQRGYRHFNVKVGHDVHHDVALCEMVRKVAPDSVLWGDANGGIPPHRAAAHARALEAAGLDLLEQPVRADAIGTWRELRQRVEIPIVVDETVTGPGPLMELIRADAVSGVALKVTRTGGIFPSRQCAEIAMAAGLLLVSSGLTDAGVALAANVHLAAAFGVELPCALNGPQFLADDVLALPLAIEGDVVTVPDGPGLGIVVDEEKVRHYAVSL</sequence>
<evidence type="ECO:0000256" key="2">
    <source>
        <dbReference type="ARBA" id="ARBA00022723"/>
    </source>
</evidence>
<dbReference type="RefSeq" id="WP_324670022.1">
    <property type="nucleotide sequence ID" value="NZ_CP141614.1"/>
</dbReference>
<dbReference type="Proteomes" id="UP001333102">
    <property type="component" value="Chromosome"/>
</dbReference>
<evidence type="ECO:0000256" key="1">
    <source>
        <dbReference type="ARBA" id="ARBA00008031"/>
    </source>
</evidence>
<protein>
    <submittedName>
        <fullName evidence="5">Enolase C-terminal domain-like protein</fullName>
    </submittedName>
</protein>
<accession>A0ABZ1BSW1</accession>
<dbReference type="InterPro" id="IPR036849">
    <property type="entry name" value="Enolase-like_C_sf"/>
</dbReference>
<comment type="similarity">
    <text evidence="1">Belongs to the mandelate racemase/muconate lactonizing enzyme family.</text>
</comment>
<dbReference type="InterPro" id="IPR029017">
    <property type="entry name" value="Enolase-like_N"/>
</dbReference>
<evidence type="ECO:0000256" key="3">
    <source>
        <dbReference type="ARBA" id="ARBA00023235"/>
    </source>
</evidence>
<dbReference type="Pfam" id="PF02746">
    <property type="entry name" value="MR_MLE_N"/>
    <property type="match status" value="1"/>
</dbReference>
<dbReference type="SMART" id="SM00922">
    <property type="entry name" value="MR_MLE"/>
    <property type="match status" value="1"/>
</dbReference>
<keyword evidence="2" id="KW-0479">Metal-binding</keyword>
<dbReference type="Gene3D" id="3.20.20.120">
    <property type="entry name" value="Enolase-like C-terminal domain"/>
    <property type="match status" value="1"/>
</dbReference>
<dbReference type="Pfam" id="PF13378">
    <property type="entry name" value="MR_MLE_C"/>
    <property type="match status" value="1"/>
</dbReference>
<keyword evidence="3" id="KW-0413">Isomerase</keyword>
<dbReference type="SUPFAM" id="SSF54826">
    <property type="entry name" value="Enolase N-terminal domain-like"/>
    <property type="match status" value="1"/>
</dbReference>
<dbReference type="InterPro" id="IPR013342">
    <property type="entry name" value="Mandelate_racemase_C"/>
</dbReference>
<name>A0ABZ1BSW1_9FIRM</name>
<feature type="domain" description="Mandelate racemase/muconate lactonizing enzyme C-terminal" evidence="4">
    <location>
        <begin position="154"/>
        <end position="249"/>
    </location>
</feature>
<dbReference type="PANTHER" id="PTHR48073:SF2">
    <property type="entry name" value="O-SUCCINYLBENZOATE SYNTHASE"/>
    <property type="match status" value="1"/>
</dbReference>